<reference evidence="1 2" key="1">
    <citation type="submission" date="2021-01" db="EMBL/GenBank/DDBJ databases">
        <title>Whole genome shotgun sequence of Verrucosispora qiuiae NBRC 106684.</title>
        <authorList>
            <person name="Komaki H."/>
            <person name="Tamura T."/>
        </authorList>
    </citation>
    <scope>NUCLEOTIDE SEQUENCE [LARGE SCALE GENOMIC DNA]</scope>
    <source>
        <strain evidence="1 2">NBRC 106684</strain>
    </source>
</reference>
<gene>
    <name evidence="1" type="ORF">Vqi01_51080</name>
</gene>
<sequence>MVFGRGMAVTAVAPMYQWADTTRIARGRGTDCPKARQADVYRLSSSAFIGLPWPKNTAGIRVDVASLLMVRLLGWQVA</sequence>
<keyword evidence="2" id="KW-1185">Reference proteome</keyword>
<dbReference type="Proteomes" id="UP000653076">
    <property type="component" value="Unassembled WGS sequence"/>
</dbReference>
<evidence type="ECO:0008006" key="3">
    <source>
        <dbReference type="Google" id="ProtNLM"/>
    </source>
</evidence>
<accession>A0ABQ4JHM6</accession>
<proteinExistence type="predicted"/>
<comment type="caution">
    <text evidence="1">The sequence shown here is derived from an EMBL/GenBank/DDBJ whole genome shotgun (WGS) entry which is preliminary data.</text>
</comment>
<evidence type="ECO:0000313" key="1">
    <source>
        <dbReference type="EMBL" id="GIJ29946.1"/>
    </source>
</evidence>
<organism evidence="1 2">
    <name type="scientific">Micromonospora qiuiae</name>
    <dbReference type="NCBI Taxonomy" id="502268"/>
    <lineage>
        <taxon>Bacteria</taxon>
        <taxon>Bacillati</taxon>
        <taxon>Actinomycetota</taxon>
        <taxon>Actinomycetes</taxon>
        <taxon>Micromonosporales</taxon>
        <taxon>Micromonosporaceae</taxon>
        <taxon>Micromonospora</taxon>
    </lineage>
</organism>
<evidence type="ECO:0000313" key="2">
    <source>
        <dbReference type="Proteomes" id="UP000653076"/>
    </source>
</evidence>
<name>A0ABQ4JHM6_9ACTN</name>
<protein>
    <recommendedName>
        <fullName evidence="3">Transposase DDE domain-containing protein</fullName>
    </recommendedName>
</protein>
<dbReference type="EMBL" id="BOPC01000089">
    <property type="protein sequence ID" value="GIJ29946.1"/>
    <property type="molecule type" value="Genomic_DNA"/>
</dbReference>